<dbReference type="InterPro" id="IPR036465">
    <property type="entry name" value="vWFA_dom_sf"/>
</dbReference>
<dbReference type="InterPro" id="IPR015812">
    <property type="entry name" value="Integrin_bsu"/>
</dbReference>
<name>A0A951Q5D7_9NOST</name>
<organism evidence="11 12">
    <name type="scientific">Mojavia pulchra JT2-VF2</name>
    <dbReference type="NCBI Taxonomy" id="287848"/>
    <lineage>
        <taxon>Bacteria</taxon>
        <taxon>Bacillati</taxon>
        <taxon>Cyanobacteriota</taxon>
        <taxon>Cyanophyceae</taxon>
        <taxon>Nostocales</taxon>
        <taxon>Nostocaceae</taxon>
    </lineage>
</organism>
<dbReference type="PANTHER" id="PTHR38340">
    <property type="entry name" value="S-LAYER PROTEIN"/>
    <property type="match status" value="1"/>
</dbReference>
<dbReference type="Pfam" id="PF00353">
    <property type="entry name" value="HemolysinCabind"/>
    <property type="match status" value="2"/>
</dbReference>
<evidence type="ECO:0000313" key="12">
    <source>
        <dbReference type="Proteomes" id="UP000715781"/>
    </source>
</evidence>
<gene>
    <name evidence="11" type="ORF">KME32_35915</name>
</gene>
<comment type="caution">
    <text evidence="11">The sequence shown here is derived from an EMBL/GenBank/DDBJ whole genome shotgun (WGS) entry which is preliminary data.</text>
</comment>
<dbReference type="GO" id="GO:0007229">
    <property type="term" value="P:integrin-mediated signaling pathway"/>
    <property type="evidence" value="ECO:0007669"/>
    <property type="project" value="UniProtKB-KW"/>
</dbReference>
<reference evidence="11" key="1">
    <citation type="submission" date="2021-05" db="EMBL/GenBank/DDBJ databases">
        <authorList>
            <person name="Pietrasiak N."/>
            <person name="Ward R."/>
            <person name="Stajich J.E."/>
            <person name="Kurbessoian T."/>
        </authorList>
    </citation>
    <scope>NUCLEOTIDE SEQUENCE</scope>
    <source>
        <strain evidence="11">JT2-VF2</strain>
    </source>
</reference>
<comment type="similarity">
    <text evidence="3">Belongs to the integrin beta chain family.</text>
</comment>
<dbReference type="EMBL" id="JAHHHN010000076">
    <property type="protein sequence ID" value="MBW4566349.1"/>
    <property type="molecule type" value="Genomic_DNA"/>
</dbReference>
<keyword evidence="8" id="KW-1015">Disulfide bond</keyword>
<evidence type="ECO:0000259" key="10">
    <source>
        <dbReference type="Pfam" id="PF00362"/>
    </source>
</evidence>
<proteinExistence type="inferred from homology"/>
<protein>
    <recommendedName>
        <fullName evidence="10">Integrin beta subunit VWA domain-containing protein</fullName>
    </recommendedName>
</protein>
<feature type="domain" description="Integrin beta subunit VWA" evidence="10">
    <location>
        <begin position="6"/>
        <end position="225"/>
    </location>
</feature>
<dbReference type="Pfam" id="PF00362">
    <property type="entry name" value="Integrin_beta"/>
    <property type="match status" value="1"/>
</dbReference>
<dbReference type="AlphaFoldDB" id="A0A951Q5D7"/>
<sequence length="467" mass="48066">MAPVSDIVFAQDLTGSYIDDLPNLKILIPSVLNRLSNPFLAPVFGDGLRFGLASFKDKPISPLGDPGDYVYRAELGLTNNITTVKSKINNFSAGGGADLPESQLDALLYATLDNGGSLGYRVGSFRVVIIATDAVYHNAGDRAAVSPDTIANNGDSVINALEDYASISQVKTALEVNNVIPIFVATSDVIDSYKGLVTQLGRGGVLPLGSKSENIADAIKEAVARARNVVSDNLGTNEDDYYNAASFSSRTGDKIVFGGGGSDSISLAGVVGNHFIDGGAGSDILFGGSGADRVDGGSDNDELTGGNGNDILFGSSGIDFLSGGNGNDYLQGDSGDDLLRGGAGSDKFAFATGSKFDIKELGVDTINDFTSADVDKIQLSKTTFTALSNSVFPTALNSADFATVTVDSLAAGSSAKIVYNSVNGSLFYNPNGSAAGFDAVTDFGGRFAQLTGSSTPALTTVSFEVVV</sequence>
<evidence type="ECO:0000256" key="8">
    <source>
        <dbReference type="ARBA" id="ARBA00023157"/>
    </source>
</evidence>
<dbReference type="Gene3D" id="2.150.10.10">
    <property type="entry name" value="Serralysin-like metalloprotease, C-terminal"/>
    <property type="match status" value="1"/>
</dbReference>
<dbReference type="Proteomes" id="UP000715781">
    <property type="component" value="Unassembled WGS sequence"/>
</dbReference>
<dbReference type="GO" id="GO:0005576">
    <property type="term" value="C:extracellular region"/>
    <property type="evidence" value="ECO:0007669"/>
    <property type="project" value="UniProtKB-SubCell"/>
</dbReference>
<keyword evidence="5" id="KW-0812">Transmembrane</keyword>
<keyword evidence="9" id="KW-0325">Glycoprotein</keyword>
<evidence type="ECO:0000256" key="1">
    <source>
        <dbReference type="ARBA" id="ARBA00004479"/>
    </source>
</evidence>
<evidence type="ECO:0000256" key="3">
    <source>
        <dbReference type="ARBA" id="ARBA00007449"/>
    </source>
</evidence>
<dbReference type="PROSITE" id="PS00330">
    <property type="entry name" value="HEMOLYSIN_CALCIUM"/>
    <property type="match status" value="1"/>
</dbReference>
<evidence type="ECO:0000313" key="11">
    <source>
        <dbReference type="EMBL" id="MBW4566349.1"/>
    </source>
</evidence>
<dbReference type="PRINTS" id="PR00313">
    <property type="entry name" value="CABNDNGRPT"/>
</dbReference>
<dbReference type="InterPro" id="IPR050557">
    <property type="entry name" value="RTX_toxin/Mannuronan_C5-epim"/>
</dbReference>
<dbReference type="PANTHER" id="PTHR38340:SF1">
    <property type="entry name" value="S-LAYER PROTEIN"/>
    <property type="match status" value="1"/>
</dbReference>
<dbReference type="InterPro" id="IPR001343">
    <property type="entry name" value="Hemolysn_Ca-bd"/>
</dbReference>
<evidence type="ECO:0000256" key="5">
    <source>
        <dbReference type="ARBA" id="ARBA00022692"/>
    </source>
</evidence>
<dbReference type="SUPFAM" id="SSF51120">
    <property type="entry name" value="beta-Roll"/>
    <property type="match status" value="1"/>
</dbReference>
<dbReference type="PRINTS" id="PR01186">
    <property type="entry name" value="INTEGRINB"/>
</dbReference>
<evidence type="ECO:0000256" key="7">
    <source>
        <dbReference type="ARBA" id="ARBA00023136"/>
    </source>
</evidence>
<reference evidence="11" key="2">
    <citation type="journal article" date="2022" name="Microbiol. Resour. Announc.">
        <title>Metagenome Sequencing to Explore Phylogenomics of Terrestrial Cyanobacteria.</title>
        <authorList>
            <person name="Ward R.D."/>
            <person name="Stajich J.E."/>
            <person name="Johansen J.R."/>
            <person name="Huntemann M."/>
            <person name="Clum A."/>
            <person name="Foster B."/>
            <person name="Foster B."/>
            <person name="Roux S."/>
            <person name="Palaniappan K."/>
            <person name="Varghese N."/>
            <person name="Mukherjee S."/>
            <person name="Reddy T.B.K."/>
            <person name="Daum C."/>
            <person name="Copeland A."/>
            <person name="Chen I.A."/>
            <person name="Ivanova N.N."/>
            <person name="Kyrpides N.C."/>
            <person name="Shapiro N."/>
            <person name="Eloe-Fadrosh E.A."/>
            <person name="Pietrasiak N."/>
        </authorList>
    </citation>
    <scope>NUCLEOTIDE SEQUENCE</scope>
    <source>
        <strain evidence="11">JT2-VF2</strain>
    </source>
</reference>
<evidence type="ECO:0000256" key="4">
    <source>
        <dbReference type="ARBA" id="ARBA00022525"/>
    </source>
</evidence>
<dbReference type="GO" id="GO:0005509">
    <property type="term" value="F:calcium ion binding"/>
    <property type="evidence" value="ECO:0007669"/>
    <property type="project" value="InterPro"/>
</dbReference>
<keyword evidence="7" id="KW-0472">Membrane</keyword>
<keyword evidence="4" id="KW-0964">Secreted</keyword>
<dbReference type="InterPro" id="IPR002369">
    <property type="entry name" value="Integrin_bsu_VWA"/>
</dbReference>
<evidence type="ECO:0000256" key="9">
    <source>
        <dbReference type="ARBA" id="ARBA00023180"/>
    </source>
</evidence>
<dbReference type="InterPro" id="IPR011049">
    <property type="entry name" value="Serralysin-like_metalloprot_C"/>
</dbReference>
<dbReference type="Gene3D" id="3.40.50.410">
    <property type="entry name" value="von Willebrand factor, type A domain"/>
    <property type="match status" value="1"/>
</dbReference>
<keyword evidence="6" id="KW-0401">Integrin</keyword>
<dbReference type="InterPro" id="IPR018511">
    <property type="entry name" value="Hemolysin-typ_Ca-bd_CS"/>
</dbReference>
<dbReference type="SUPFAM" id="SSF53300">
    <property type="entry name" value="vWA-like"/>
    <property type="match status" value="1"/>
</dbReference>
<comment type="subcellular location">
    <subcellularLocation>
        <location evidence="1">Membrane</location>
        <topology evidence="1">Single-pass type I membrane protein</topology>
    </subcellularLocation>
    <subcellularLocation>
        <location evidence="2">Secreted</location>
    </subcellularLocation>
</comment>
<evidence type="ECO:0000256" key="2">
    <source>
        <dbReference type="ARBA" id="ARBA00004613"/>
    </source>
</evidence>
<accession>A0A951Q5D7</accession>
<dbReference type="GO" id="GO:0016020">
    <property type="term" value="C:membrane"/>
    <property type="evidence" value="ECO:0007669"/>
    <property type="project" value="UniProtKB-SubCell"/>
</dbReference>
<evidence type="ECO:0000256" key="6">
    <source>
        <dbReference type="ARBA" id="ARBA00023037"/>
    </source>
</evidence>